<feature type="domain" description="FAD-binding FR-type" evidence="2">
    <location>
        <begin position="107"/>
        <end position="232"/>
    </location>
</feature>
<dbReference type="AlphaFoldDB" id="A0AAW4FWG5"/>
<sequence length="355" mass="39184">MVGRTYSAQALIALPNPKPVITRLCHHMLEHGAEVSRQAGEVVLRLSGCTARFFGEGARTCVEIEAPDFEHLYFARMTIASHILEFAGEAAPEIRWSGDSDGQTRPPNFQVLTVIGSHDVTPHMRRLRFRCQNAARFAGLDALHLNLLIQRPELRSPVWPSVASSGVIEWEDPDHKPFLRKYTVRSVDVETEEIEIDFVIHSDVGPGSRFAETVVIGTEVGVFGPGGGGLVVADWYLFAGDETALPAIARMFANLPFAATGIAYIEVADAEEIQALESSAAVDVRWLVRNGAKPGSLLVDAVRNSEFPEDGRSIYLWAACEHGAFKTIRQFVREQTKLKRDEQLVVSYWRAGTSS</sequence>
<dbReference type="PANTHER" id="PTHR30157">
    <property type="entry name" value="FERRIC REDUCTASE, NADPH-DEPENDENT"/>
    <property type="match status" value="1"/>
</dbReference>
<dbReference type="EMBL" id="WXFA01000055">
    <property type="protein sequence ID" value="MBM3095770.1"/>
    <property type="molecule type" value="Genomic_DNA"/>
</dbReference>
<dbReference type="SUPFAM" id="SSF63380">
    <property type="entry name" value="Riboflavin synthase domain-like"/>
    <property type="match status" value="1"/>
</dbReference>
<dbReference type="InterPro" id="IPR017938">
    <property type="entry name" value="Riboflavin_synthase-like_b-brl"/>
</dbReference>
<gene>
    <name evidence="3" type="ORF">GFB56_34255</name>
</gene>
<evidence type="ECO:0000259" key="2">
    <source>
        <dbReference type="PROSITE" id="PS51384"/>
    </source>
</evidence>
<organism evidence="3 4">
    <name type="scientific">Ensifer canadensis</name>
    <dbReference type="NCBI Taxonomy" id="555315"/>
    <lineage>
        <taxon>Bacteria</taxon>
        <taxon>Pseudomonadati</taxon>
        <taxon>Pseudomonadota</taxon>
        <taxon>Alphaproteobacteria</taxon>
        <taxon>Hyphomicrobiales</taxon>
        <taxon>Rhizobiaceae</taxon>
        <taxon>Sinorhizobium/Ensifer group</taxon>
        <taxon>Ensifer</taxon>
    </lineage>
</organism>
<reference evidence="3 4" key="1">
    <citation type="submission" date="2020-01" db="EMBL/GenBank/DDBJ databases">
        <title>Draft genome assembly of Ensifer adhaerens T173.</title>
        <authorList>
            <person name="Craig J.E."/>
            <person name="Stinchcombe J.R."/>
        </authorList>
    </citation>
    <scope>NUCLEOTIDE SEQUENCE [LARGE SCALE GENOMIC DNA]</scope>
    <source>
        <strain evidence="3 4">T173</strain>
    </source>
</reference>
<dbReference type="RefSeq" id="WP_203529957.1">
    <property type="nucleotide sequence ID" value="NZ_CP083373.1"/>
</dbReference>
<comment type="similarity">
    <text evidence="1">Belongs to the SIP oxidoreductase family.</text>
</comment>
<protein>
    <submittedName>
        <fullName evidence="3">DUF2218 domain-containing protein</fullName>
    </submittedName>
</protein>
<dbReference type="Gene3D" id="3.40.50.80">
    <property type="entry name" value="Nucleotide-binding domain of ferredoxin-NADP reductase (FNR) module"/>
    <property type="match status" value="1"/>
</dbReference>
<comment type="caution">
    <text evidence="3">The sequence shown here is derived from an EMBL/GenBank/DDBJ whole genome shotgun (WGS) entry which is preliminary data.</text>
</comment>
<dbReference type="InterPro" id="IPR014543">
    <property type="entry name" value="UCP028291"/>
</dbReference>
<dbReference type="Proteomes" id="UP000744980">
    <property type="component" value="Unassembled WGS sequence"/>
</dbReference>
<proteinExistence type="inferred from homology"/>
<evidence type="ECO:0000313" key="3">
    <source>
        <dbReference type="EMBL" id="MBM3095770.1"/>
    </source>
</evidence>
<dbReference type="InterPro" id="IPR039374">
    <property type="entry name" value="SIP_fam"/>
</dbReference>
<dbReference type="PROSITE" id="PS51384">
    <property type="entry name" value="FAD_FR"/>
    <property type="match status" value="1"/>
</dbReference>
<evidence type="ECO:0000256" key="1">
    <source>
        <dbReference type="ARBA" id="ARBA00035644"/>
    </source>
</evidence>
<evidence type="ECO:0000313" key="4">
    <source>
        <dbReference type="Proteomes" id="UP000744980"/>
    </source>
</evidence>
<dbReference type="CDD" id="cd06193">
    <property type="entry name" value="siderophore_interacting"/>
    <property type="match status" value="1"/>
</dbReference>
<name>A0AAW4FWG5_9HYPH</name>
<dbReference type="GO" id="GO:0016491">
    <property type="term" value="F:oxidoreductase activity"/>
    <property type="evidence" value="ECO:0007669"/>
    <property type="project" value="InterPro"/>
</dbReference>
<dbReference type="Pfam" id="PF04954">
    <property type="entry name" value="SIP"/>
    <property type="match status" value="1"/>
</dbReference>
<dbReference type="InterPro" id="IPR039261">
    <property type="entry name" value="FNR_nucleotide-bd"/>
</dbReference>
<dbReference type="InterPro" id="IPR013113">
    <property type="entry name" value="SIP_FAD-bd"/>
</dbReference>
<accession>A0AAW4FWG5</accession>
<keyword evidence="4" id="KW-1185">Reference proteome</keyword>
<dbReference type="Gene3D" id="2.40.30.10">
    <property type="entry name" value="Translation factors"/>
    <property type="match status" value="1"/>
</dbReference>
<dbReference type="Pfam" id="PF08021">
    <property type="entry name" value="FAD_binding_9"/>
    <property type="match status" value="1"/>
</dbReference>
<dbReference type="InterPro" id="IPR007037">
    <property type="entry name" value="SIP_rossman_dom"/>
</dbReference>
<dbReference type="Pfam" id="PF09981">
    <property type="entry name" value="DUF2218"/>
    <property type="match status" value="1"/>
</dbReference>
<dbReference type="PANTHER" id="PTHR30157:SF0">
    <property type="entry name" value="NADPH-DEPENDENT FERRIC-CHELATE REDUCTASE"/>
    <property type="match status" value="1"/>
</dbReference>
<dbReference type="InterPro" id="IPR017927">
    <property type="entry name" value="FAD-bd_FR_type"/>
</dbReference>
<dbReference type="Gene3D" id="3.30.310.50">
    <property type="entry name" value="Alpha-D-phosphohexomutase, C-terminal domain"/>
    <property type="match status" value="1"/>
</dbReference>